<reference evidence="1" key="1">
    <citation type="journal article" date="2015" name="Nature">
        <title>Complex archaea that bridge the gap between prokaryotes and eukaryotes.</title>
        <authorList>
            <person name="Spang A."/>
            <person name="Saw J.H."/>
            <person name="Jorgensen S.L."/>
            <person name="Zaremba-Niedzwiedzka K."/>
            <person name="Martijn J."/>
            <person name="Lind A.E."/>
            <person name="van Eijk R."/>
            <person name="Schleper C."/>
            <person name="Guy L."/>
            <person name="Ettema T.J."/>
        </authorList>
    </citation>
    <scope>NUCLEOTIDE SEQUENCE</scope>
</reference>
<proteinExistence type="predicted"/>
<comment type="caution">
    <text evidence="1">The sequence shown here is derived from an EMBL/GenBank/DDBJ whole genome shotgun (WGS) entry which is preliminary data.</text>
</comment>
<accession>A0A0F8WWB0</accession>
<feature type="non-terminal residue" evidence="1">
    <location>
        <position position="1"/>
    </location>
</feature>
<evidence type="ECO:0008006" key="2">
    <source>
        <dbReference type="Google" id="ProtNLM"/>
    </source>
</evidence>
<organism evidence="1">
    <name type="scientific">marine sediment metagenome</name>
    <dbReference type="NCBI Taxonomy" id="412755"/>
    <lineage>
        <taxon>unclassified sequences</taxon>
        <taxon>metagenomes</taxon>
        <taxon>ecological metagenomes</taxon>
    </lineage>
</organism>
<dbReference type="EMBL" id="LAZR01062727">
    <property type="protein sequence ID" value="KKK60928.1"/>
    <property type="molecule type" value="Genomic_DNA"/>
</dbReference>
<feature type="non-terminal residue" evidence="1">
    <location>
        <position position="361"/>
    </location>
</feature>
<sequence length="361" mass="41574">SYLIYTLVEKALSKGYRLVRDGKEHPKNKEIMKLMNPIHADLVTACSHERLYGKLIYEIQQGGDPEKLFLNYYDPRDFTIEIDEFDVIKSLELTERADNVPTGTTLEAKPITSFDNIFYRYRKGKRSRNRARSYLEPFYDLMVGIENLAENAYYFVIRVGAGLKIIYVSKKNMNDADYMEELESNIQTMNAENTTMILGYDIGEEQTRVELLTAQAISFKELLEFYFTYVSLKSEVPITILQGVTPGQLEGGKINENLLFDLLRAIQKEYERLFTDVIDYVANTKTIELGEYEVEWETRAVIDEVGVQALINSKIENLEALLALGVDFDKATKLIDLPLTKADLDQERIAEKKQMRDALIK</sequence>
<evidence type="ECO:0000313" key="1">
    <source>
        <dbReference type="EMBL" id="KKK60928.1"/>
    </source>
</evidence>
<gene>
    <name evidence="1" type="ORF">LCGC14_3019460</name>
</gene>
<dbReference type="AlphaFoldDB" id="A0A0F8WWB0"/>
<protein>
    <recommendedName>
        <fullName evidence="2">Portal protein</fullName>
    </recommendedName>
</protein>
<name>A0A0F8WWB0_9ZZZZ</name>